<protein>
    <recommendedName>
        <fullName evidence="1">DUF6734 domain-containing protein</fullName>
    </recommendedName>
</protein>
<dbReference type="Proteomes" id="UP000194903">
    <property type="component" value="Unassembled WGS sequence"/>
</dbReference>
<dbReference type="InterPro" id="IPR046621">
    <property type="entry name" value="DUF6734"/>
</dbReference>
<dbReference type="Pfam" id="PF20508">
    <property type="entry name" value="DUF6734"/>
    <property type="match status" value="1"/>
</dbReference>
<evidence type="ECO:0000313" key="2">
    <source>
        <dbReference type="EMBL" id="OUM21426.1"/>
    </source>
</evidence>
<gene>
    <name evidence="2" type="ORF">CBW42_02305</name>
</gene>
<organism evidence="2 3">
    <name type="scientific">Butyricicoccus porcorum</name>
    <dbReference type="NCBI Taxonomy" id="1945634"/>
    <lineage>
        <taxon>Bacteria</taxon>
        <taxon>Bacillati</taxon>
        <taxon>Bacillota</taxon>
        <taxon>Clostridia</taxon>
        <taxon>Eubacteriales</taxon>
        <taxon>Butyricicoccaceae</taxon>
        <taxon>Butyricicoccus</taxon>
    </lineage>
</organism>
<sequence>MRAFASNWTRPYAMQHPGRPYDVADFELLTTILSALTWQQKNGSIRMITDRVGARYYRSLGLETVWDGGISCELDEVPYTVDPSTFWAAGKLYALAQVSAPCAMIDTDFIVWSDLHDRLTDSALAVIHREELAPDIYPDPSAFSLSPRYSFPTGWDWTAPACNTAFTWFGSDALRQSYLSEAFDFIHATRGRDGLIYMVFAEQRLLAMCAGEHGVPIDALSSPEHLFHPAQTEFTHIWGFKQAMAQHPELREAFCRRCAAHIARDFPTYHSICANIPSLRKYF</sequence>
<keyword evidence="3" id="KW-1185">Reference proteome</keyword>
<comment type="caution">
    <text evidence="2">The sequence shown here is derived from an EMBL/GenBank/DDBJ whole genome shotgun (WGS) entry which is preliminary data.</text>
</comment>
<dbReference type="RefSeq" id="WP_087017352.1">
    <property type="nucleotide sequence ID" value="NZ_NHOC01000002.1"/>
</dbReference>
<name>A0A252F6P7_9FIRM</name>
<proteinExistence type="predicted"/>
<reference evidence="2 3" key="1">
    <citation type="submission" date="2017-05" db="EMBL/GenBank/DDBJ databases">
        <title>Butyricicoccus porcorum sp. nov. a butyrate-producing bacterium from the swine intestinal tract.</title>
        <authorList>
            <person name="Trachsel J."/>
            <person name="Humphrey S."/>
            <person name="Allen H.K."/>
        </authorList>
    </citation>
    <scope>NUCLEOTIDE SEQUENCE [LARGE SCALE GENOMIC DNA]</scope>
    <source>
        <strain evidence="2">BB10</strain>
    </source>
</reference>
<dbReference type="OrthoDB" id="1017186at2"/>
<feature type="domain" description="DUF6734" evidence="1">
    <location>
        <begin position="21"/>
        <end position="269"/>
    </location>
</feature>
<dbReference type="AlphaFoldDB" id="A0A252F6P7"/>
<evidence type="ECO:0000313" key="3">
    <source>
        <dbReference type="Proteomes" id="UP000194903"/>
    </source>
</evidence>
<accession>A0A252F6P7</accession>
<dbReference type="EMBL" id="NHOC01000002">
    <property type="protein sequence ID" value="OUM21426.1"/>
    <property type="molecule type" value="Genomic_DNA"/>
</dbReference>
<evidence type="ECO:0000259" key="1">
    <source>
        <dbReference type="Pfam" id="PF20508"/>
    </source>
</evidence>